<dbReference type="EMBL" id="CM055108">
    <property type="protein sequence ID" value="KAJ7524557.1"/>
    <property type="molecule type" value="Genomic_DNA"/>
</dbReference>
<evidence type="ECO:0000313" key="2">
    <source>
        <dbReference type="Proteomes" id="UP001162992"/>
    </source>
</evidence>
<comment type="caution">
    <text evidence="1">The sequence shown here is derived from an EMBL/GenBank/DDBJ whole genome shotgun (WGS) entry which is preliminary data.</text>
</comment>
<protein>
    <submittedName>
        <fullName evidence="1">Uncharacterized protein</fullName>
    </submittedName>
</protein>
<sequence length="150" mass="17176">MGSLMAGWDSPRLRSKKTFEKSSSFTRDEINQYWKDKQPSDEEKSKQMSELASSEPQNIPTTAGAQVQKWNSFHGVSEVRHDIPNTNSNDWWKKTNYAYLNDRPDESFNTKRNNSKFLAQIHAGEIYPVVLNYSKSMPSSSTFSPSPSVF</sequence>
<accession>A0ACC2B4A7</accession>
<evidence type="ECO:0000313" key="1">
    <source>
        <dbReference type="EMBL" id="KAJ7524557.1"/>
    </source>
</evidence>
<gene>
    <name evidence="1" type="ORF">O6H91_17G011200</name>
</gene>
<keyword evidence="2" id="KW-1185">Reference proteome</keyword>
<organism evidence="1 2">
    <name type="scientific">Diphasiastrum complanatum</name>
    <name type="common">Issler's clubmoss</name>
    <name type="synonym">Lycopodium complanatum</name>
    <dbReference type="NCBI Taxonomy" id="34168"/>
    <lineage>
        <taxon>Eukaryota</taxon>
        <taxon>Viridiplantae</taxon>
        <taxon>Streptophyta</taxon>
        <taxon>Embryophyta</taxon>
        <taxon>Tracheophyta</taxon>
        <taxon>Lycopodiopsida</taxon>
        <taxon>Lycopodiales</taxon>
        <taxon>Lycopodiaceae</taxon>
        <taxon>Lycopodioideae</taxon>
        <taxon>Diphasiastrum</taxon>
    </lineage>
</organism>
<name>A0ACC2B4A7_DIPCM</name>
<dbReference type="Proteomes" id="UP001162992">
    <property type="component" value="Chromosome 17"/>
</dbReference>
<proteinExistence type="predicted"/>
<reference evidence="2" key="1">
    <citation type="journal article" date="2024" name="Proc. Natl. Acad. Sci. U.S.A.">
        <title>Extraordinary preservation of gene collinearity over three hundred million years revealed in homosporous lycophytes.</title>
        <authorList>
            <person name="Li C."/>
            <person name="Wickell D."/>
            <person name="Kuo L.Y."/>
            <person name="Chen X."/>
            <person name="Nie B."/>
            <person name="Liao X."/>
            <person name="Peng D."/>
            <person name="Ji J."/>
            <person name="Jenkins J."/>
            <person name="Williams M."/>
            <person name="Shu S."/>
            <person name="Plott C."/>
            <person name="Barry K."/>
            <person name="Rajasekar S."/>
            <person name="Grimwood J."/>
            <person name="Han X."/>
            <person name="Sun S."/>
            <person name="Hou Z."/>
            <person name="He W."/>
            <person name="Dai G."/>
            <person name="Sun C."/>
            <person name="Schmutz J."/>
            <person name="Leebens-Mack J.H."/>
            <person name="Li F.W."/>
            <person name="Wang L."/>
        </authorList>
    </citation>
    <scope>NUCLEOTIDE SEQUENCE [LARGE SCALE GENOMIC DNA]</scope>
    <source>
        <strain evidence="2">cv. PW_Plant_1</strain>
    </source>
</reference>